<accession>A0ABN3IIH2</accession>
<sequence length="202" mass="21423">MKRNFVPAIDLAGFRASPRGHMHSARKVAGVATVAALSLTGCGGGDDSGQQADSGPADTRPAKQVAVTADPSKTIARQTFNSPIFQGATLEVGIIDLKVSGPLAHLTLVLTPRNAGSDMVNVYSLNGNSDPDVGLLDTVNLKRHKVVKAGNRPLQPHFIFDKIRNNQATVQTYTFAAPPANVRTVDVSFGQWAPFRSVPVTR</sequence>
<protein>
    <recommendedName>
        <fullName evidence="3">DUF4352 domain-containing protein</fullName>
    </recommendedName>
</protein>
<name>A0ABN3IIH2_9ACTN</name>
<organism evidence="1 2">
    <name type="scientific">Actinomadura vinacea</name>
    <dbReference type="NCBI Taxonomy" id="115336"/>
    <lineage>
        <taxon>Bacteria</taxon>
        <taxon>Bacillati</taxon>
        <taxon>Actinomycetota</taxon>
        <taxon>Actinomycetes</taxon>
        <taxon>Streptosporangiales</taxon>
        <taxon>Thermomonosporaceae</taxon>
        <taxon>Actinomadura</taxon>
    </lineage>
</organism>
<evidence type="ECO:0008006" key="3">
    <source>
        <dbReference type="Google" id="ProtNLM"/>
    </source>
</evidence>
<dbReference type="Proteomes" id="UP001501231">
    <property type="component" value="Unassembled WGS sequence"/>
</dbReference>
<dbReference type="EMBL" id="BAAARW010000003">
    <property type="protein sequence ID" value="GAA2404204.1"/>
    <property type="molecule type" value="Genomic_DNA"/>
</dbReference>
<proteinExistence type="predicted"/>
<evidence type="ECO:0000313" key="2">
    <source>
        <dbReference type="Proteomes" id="UP001501231"/>
    </source>
</evidence>
<evidence type="ECO:0000313" key="1">
    <source>
        <dbReference type="EMBL" id="GAA2404204.1"/>
    </source>
</evidence>
<comment type="caution">
    <text evidence="1">The sequence shown here is derived from an EMBL/GenBank/DDBJ whole genome shotgun (WGS) entry which is preliminary data.</text>
</comment>
<reference evidence="1 2" key="1">
    <citation type="journal article" date="2019" name="Int. J. Syst. Evol. Microbiol.">
        <title>The Global Catalogue of Microorganisms (GCM) 10K type strain sequencing project: providing services to taxonomists for standard genome sequencing and annotation.</title>
        <authorList>
            <consortium name="The Broad Institute Genomics Platform"/>
            <consortium name="The Broad Institute Genome Sequencing Center for Infectious Disease"/>
            <person name="Wu L."/>
            <person name="Ma J."/>
        </authorList>
    </citation>
    <scope>NUCLEOTIDE SEQUENCE [LARGE SCALE GENOMIC DNA]</scope>
    <source>
        <strain evidence="1 2">JCM 3325</strain>
    </source>
</reference>
<gene>
    <name evidence="1" type="ORF">GCM10010191_09870</name>
</gene>
<keyword evidence="2" id="KW-1185">Reference proteome</keyword>